<evidence type="ECO:0000313" key="3">
    <source>
        <dbReference type="Proteomes" id="UP000308705"/>
    </source>
</evidence>
<dbReference type="EMBL" id="SZQA01000033">
    <property type="protein sequence ID" value="TKK84642.1"/>
    <property type="molecule type" value="Genomic_DNA"/>
</dbReference>
<accession>A0A4U3M8K2</accession>
<dbReference type="OrthoDB" id="5170886at2"/>
<dbReference type="AlphaFoldDB" id="A0A4U3M8K2"/>
<reference evidence="2 3" key="1">
    <citation type="submission" date="2019-04" db="EMBL/GenBank/DDBJ databases">
        <title>Herbidospora sp. NEAU-GS14.nov., a novel actinomycete isolated from soil.</title>
        <authorList>
            <person name="Han L."/>
        </authorList>
    </citation>
    <scope>NUCLEOTIDE SEQUENCE [LARGE SCALE GENOMIC DNA]</scope>
    <source>
        <strain evidence="2 3">NEAU-GS14</strain>
    </source>
</reference>
<organism evidence="2 3">
    <name type="scientific">Herbidospora galbida</name>
    <dbReference type="NCBI Taxonomy" id="2575442"/>
    <lineage>
        <taxon>Bacteria</taxon>
        <taxon>Bacillati</taxon>
        <taxon>Actinomycetota</taxon>
        <taxon>Actinomycetes</taxon>
        <taxon>Streptosporangiales</taxon>
        <taxon>Streptosporangiaceae</taxon>
        <taxon>Herbidospora</taxon>
    </lineage>
</organism>
<evidence type="ECO:0000256" key="1">
    <source>
        <dbReference type="SAM" id="MobiDB-lite"/>
    </source>
</evidence>
<comment type="caution">
    <text evidence="2">The sequence shown here is derived from an EMBL/GenBank/DDBJ whole genome shotgun (WGS) entry which is preliminary data.</text>
</comment>
<gene>
    <name evidence="2" type="ORF">FDA94_28855</name>
</gene>
<feature type="region of interest" description="Disordered" evidence="1">
    <location>
        <begin position="263"/>
        <end position="287"/>
    </location>
</feature>
<feature type="compositionally biased region" description="Polar residues" evidence="1">
    <location>
        <begin position="263"/>
        <end position="286"/>
    </location>
</feature>
<dbReference type="Proteomes" id="UP000308705">
    <property type="component" value="Unassembled WGS sequence"/>
</dbReference>
<evidence type="ECO:0000313" key="2">
    <source>
        <dbReference type="EMBL" id="TKK84642.1"/>
    </source>
</evidence>
<sequence length="487" mass="54401">MTDLYYSGTELNAWRTLLTDQGVRHQALSYLGLARRVTFKKPWLVADKYSAETMVLLDSGGYTIRKNPDAYTEQQVLDLAIGYTDFVTKNVGDLQIVVDFDVPSVPQTSANLRQIAGDRFMPVWHPEDGLDKLYELAEQHQRVGVTATVVNGQDITHRLRTLAAHTQLHGLAMTKPTTIAALPWSSISSTSWLSPSQYGDTIVWAAGELKRYPRKYKDQARTRHRALFLDLGLDPELINADDTTEVLKLSIWSWTQYMNSINGVSNTPPKSPQRANTENASESFDTTAPEHGNVVALKRREKTRLLPGIGVETREISTFDEDGNKTFQPLPLISNRAESQRQCDTCFLREKCPEYEPDSTCAFDLPVSARTKEQLTRIQDVLIEIQTQRVLYGRFTEEVAGGGYPDPNVSAEIDRLQRMLKARSTFKITIEGDMPSATAEAGYFSRMFGEKAAAATRAIEPVRDEDVAAQLGIVDGEVVGEDIKYAA</sequence>
<proteinExistence type="predicted"/>
<dbReference type="RefSeq" id="WP_137250226.1">
    <property type="nucleotide sequence ID" value="NZ_SZQA01000033.1"/>
</dbReference>
<name>A0A4U3M8K2_9ACTN</name>
<keyword evidence="3" id="KW-1185">Reference proteome</keyword>
<protein>
    <submittedName>
        <fullName evidence="2">Uncharacterized protein</fullName>
    </submittedName>
</protein>